<dbReference type="EMBL" id="JAYMRU010000024">
    <property type="protein sequence ID" value="MEM5403794.1"/>
    <property type="molecule type" value="Genomic_DNA"/>
</dbReference>
<reference evidence="1" key="1">
    <citation type="submission" date="2024-01" db="EMBL/GenBank/DDBJ databases">
        <title>The diversity of rhizobia nodulating Mimosa spp. in eleven states of Brazil covering several biomes is determined by host plant, location, and edaphic factors.</title>
        <authorList>
            <person name="Rouws L."/>
            <person name="Barauna A."/>
            <person name="Beukes C."/>
            <person name="De Faria S.M."/>
            <person name="Gross E."/>
            <person name="Dos Reis Junior F.B."/>
            <person name="Simon M."/>
            <person name="Maluk M."/>
            <person name="Odee D.W."/>
            <person name="Kenicer G."/>
            <person name="Young J.P.W."/>
            <person name="Reis V.M."/>
            <person name="Zilli J."/>
            <person name="James E.K."/>
        </authorList>
    </citation>
    <scope>NUCLEOTIDE SEQUENCE</scope>
    <source>
        <strain evidence="1">JPY452</strain>
    </source>
</reference>
<accession>A0ACC6RPY0</accession>
<sequence>MSTDTISTHHHLVHALAWKRHLQHECERMRDALHHIEDIASTSADPATLRTIARIAHSALAPSQPPNPTLGAQQ</sequence>
<gene>
    <name evidence="1" type="ORF">VSR83_27795</name>
</gene>
<evidence type="ECO:0000313" key="1">
    <source>
        <dbReference type="EMBL" id="MEM5403794.1"/>
    </source>
</evidence>
<evidence type="ECO:0000313" key="2">
    <source>
        <dbReference type="Proteomes" id="UP001392318"/>
    </source>
</evidence>
<organism evidence="1 2">
    <name type="scientific">Paraburkholderia unamae</name>
    <dbReference type="NCBI Taxonomy" id="219649"/>
    <lineage>
        <taxon>Bacteria</taxon>
        <taxon>Pseudomonadati</taxon>
        <taxon>Pseudomonadota</taxon>
        <taxon>Betaproteobacteria</taxon>
        <taxon>Burkholderiales</taxon>
        <taxon>Burkholderiaceae</taxon>
        <taxon>Paraburkholderia</taxon>
    </lineage>
</organism>
<keyword evidence="2" id="KW-1185">Reference proteome</keyword>
<protein>
    <submittedName>
        <fullName evidence="1">Uncharacterized protein</fullName>
    </submittedName>
</protein>
<proteinExistence type="predicted"/>
<comment type="caution">
    <text evidence="1">The sequence shown here is derived from an EMBL/GenBank/DDBJ whole genome shotgun (WGS) entry which is preliminary data.</text>
</comment>
<name>A0ACC6RPY0_9BURK</name>
<dbReference type="Proteomes" id="UP001392318">
    <property type="component" value="Unassembled WGS sequence"/>
</dbReference>